<dbReference type="InterPro" id="IPR009057">
    <property type="entry name" value="Homeodomain-like_sf"/>
</dbReference>
<dbReference type="InterPro" id="IPR003313">
    <property type="entry name" value="AraC-bd"/>
</dbReference>
<evidence type="ECO:0000313" key="6">
    <source>
        <dbReference type="Proteomes" id="UP001597192"/>
    </source>
</evidence>
<dbReference type="InterPro" id="IPR014710">
    <property type="entry name" value="RmlC-like_jellyroll"/>
</dbReference>
<organism evidence="5 6">
    <name type="scientific">Lacticaseibacillus yichunensis</name>
    <dbReference type="NCBI Taxonomy" id="2486015"/>
    <lineage>
        <taxon>Bacteria</taxon>
        <taxon>Bacillati</taxon>
        <taxon>Bacillota</taxon>
        <taxon>Bacilli</taxon>
        <taxon>Lactobacillales</taxon>
        <taxon>Lactobacillaceae</taxon>
        <taxon>Lacticaseibacillus</taxon>
    </lineage>
</organism>
<evidence type="ECO:0000256" key="1">
    <source>
        <dbReference type="ARBA" id="ARBA00023015"/>
    </source>
</evidence>
<dbReference type="InterPro" id="IPR018060">
    <property type="entry name" value="HTH_AraC"/>
</dbReference>
<dbReference type="PROSITE" id="PS00041">
    <property type="entry name" value="HTH_ARAC_FAMILY_1"/>
    <property type="match status" value="1"/>
</dbReference>
<dbReference type="RefSeq" id="WP_125696741.1">
    <property type="nucleotide sequence ID" value="NZ_JBHTOG010000026.1"/>
</dbReference>
<accession>A0ABW4CQG5</accession>
<dbReference type="InterPro" id="IPR020449">
    <property type="entry name" value="Tscrpt_reg_AraC-type_HTH"/>
</dbReference>
<protein>
    <submittedName>
        <fullName evidence="5">AraC family transcriptional regulator</fullName>
    </submittedName>
</protein>
<dbReference type="SUPFAM" id="SSF51215">
    <property type="entry name" value="Regulatory protein AraC"/>
    <property type="match status" value="1"/>
</dbReference>
<comment type="caution">
    <text evidence="5">The sequence shown here is derived from an EMBL/GenBank/DDBJ whole genome shotgun (WGS) entry which is preliminary data.</text>
</comment>
<dbReference type="SUPFAM" id="SSF46689">
    <property type="entry name" value="Homeodomain-like"/>
    <property type="match status" value="2"/>
</dbReference>
<keyword evidence="2" id="KW-0238">DNA-binding</keyword>
<dbReference type="InterPro" id="IPR037923">
    <property type="entry name" value="HTH-like"/>
</dbReference>
<dbReference type="Pfam" id="PF02311">
    <property type="entry name" value="AraC_binding"/>
    <property type="match status" value="1"/>
</dbReference>
<dbReference type="InterPro" id="IPR018062">
    <property type="entry name" value="HTH_AraC-typ_CS"/>
</dbReference>
<sequence length="293" mass="32804">MVDSTLRETEPHGTVLFPLRVHEFASDPAIVDRVPAHWHPEIELLVITAGQAVFHLDGISRPVAKADIIFVAPDHLHAFTAPVGTPFAFYAVVFDPSLLASSVADTIQTQYLDPVLQGERRIPSVITPHQFWYETLLMTLTVIREADASAAPGYELMIKAELFLAWQLLFAHSSGSPRETAQDPSQISLVKNVLTYIRTHYDQPLSAGLLARQFHVSESHLCRLYKKNTKTTLTTSITAERLSHAADLLRHTTMPISEVALACGFANISYFNKRFRERMQQTPGAYRAAQRHH</sequence>
<evidence type="ECO:0000313" key="5">
    <source>
        <dbReference type="EMBL" id="MFD1432201.1"/>
    </source>
</evidence>
<reference evidence="6" key="1">
    <citation type="journal article" date="2019" name="Int. J. Syst. Evol. Microbiol.">
        <title>The Global Catalogue of Microorganisms (GCM) 10K type strain sequencing project: providing services to taxonomists for standard genome sequencing and annotation.</title>
        <authorList>
            <consortium name="The Broad Institute Genomics Platform"/>
            <consortium name="The Broad Institute Genome Sequencing Center for Infectious Disease"/>
            <person name="Wu L."/>
            <person name="Ma J."/>
        </authorList>
    </citation>
    <scope>NUCLEOTIDE SEQUENCE [LARGE SCALE GENOMIC DNA]</scope>
    <source>
        <strain evidence="6">CCM 8947</strain>
    </source>
</reference>
<keyword evidence="1" id="KW-0805">Transcription regulation</keyword>
<keyword evidence="3" id="KW-0804">Transcription</keyword>
<dbReference type="PRINTS" id="PR00032">
    <property type="entry name" value="HTHARAC"/>
</dbReference>
<evidence type="ECO:0000259" key="4">
    <source>
        <dbReference type="PROSITE" id="PS01124"/>
    </source>
</evidence>
<dbReference type="PANTHER" id="PTHR43280:SF2">
    <property type="entry name" value="HTH-TYPE TRANSCRIPTIONAL REGULATOR EXSA"/>
    <property type="match status" value="1"/>
</dbReference>
<name>A0ABW4CQG5_9LACO</name>
<dbReference type="Pfam" id="PF12833">
    <property type="entry name" value="HTH_18"/>
    <property type="match status" value="1"/>
</dbReference>
<dbReference type="Gene3D" id="1.10.10.60">
    <property type="entry name" value="Homeodomain-like"/>
    <property type="match status" value="2"/>
</dbReference>
<proteinExistence type="predicted"/>
<evidence type="ECO:0000256" key="3">
    <source>
        <dbReference type="ARBA" id="ARBA00023163"/>
    </source>
</evidence>
<dbReference type="EMBL" id="JBHTOG010000026">
    <property type="protein sequence ID" value="MFD1432201.1"/>
    <property type="molecule type" value="Genomic_DNA"/>
</dbReference>
<keyword evidence="6" id="KW-1185">Reference proteome</keyword>
<feature type="domain" description="HTH araC/xylS-type" evidence="4">
    <location>
        <begin position="191"/>
        <end position="289"/>
    </location>
</feature>
<dbReference type="Gene3D" id="2.60.120.10">
    <property type="entry name" value="Jelly Rolls"/>
    <property type="match status" value="1"/>
</dbReference>
<dbReference type="SMART" id="SM00342">
    <property type="entry name" value="HTH_ARAC"/>
    <property type="match status" value="1"/>
</dbReference>
<dbReference type="Proteomes" id="UP001597192">
    <property type="component" value="Unassembled WGS sequence"/>
</dbReference>
<dbReference type="PANTHER" id="PTHR43280">
    <property type="entry name" value="ARAC-FAMILY TRANSCRIPTIONAL REGULATOR"/>
    <property type="match status" value="1"/>
</dbReference>
<gene>
    <name evidence="5" type="ORF">ACFQ47_05825</name>
</gene>
<dbReference type="PROSITE" id="PS01124">
    <property type="entry name" value="HTH_ARAC_FAMILY_2"/>
    <property type="match status" value="1"/>
</dbReference>
<evidence type="ECO:0000256" key="2">
    <source>
        <dbReference type="ARBA" id="ARBA00023125"/>
    </source>
</evidence>